<dbReference type="RefSeq" id="WP_256310152.1">
    <property type="nucleotide sequence ID" value="NZ_JANGAC010000001.1"/>
</dbReference>
<dbReference type="Pfam" id="PF00668">
    <property type="entry name" value="Condensation"/>
    <property type="match status" value="2"/>
</dbReference>
<dbReference type="SMART" id="SM00823">
    <property type="entry name" value="PKS_PP"/>
    <property type="match status" value="1"/>
</dbReference>
<feature type="domain" description="Carrier" evidence="5">
    <location>
        <begin position="1815"/>
        <end position="1890"/>
    </location>
</feature>
<evidence type="ECO:0000259" key="5">
    <source>
        <dbReference type="PROSITE" id="PS50075"/>
    </source>
</evidence>
<evidence type="ECO:0000256" key="3">
    <source>
        <dbReference type="ARBA" id="ARBA00022553"/>
    </source>
</evidence>
<comment type="caution">
    <text evidence="6">The sequence shown here is derived from an EMBL/GenBank/DDBJ whole genome shotgun (WGS) entry which is preliminary data.</text>
</comment>
<accession>A0ABT1S5B1</accession>
<dbReference type="SUPFAM" id="SSF52777">
    <property type="entry name" value="CoA-dependent acyltransferases"/>
    <property type="match status" value="5"/>
</dbReference>
<keyword evidence="7" id="KW-1185">Reference proteome</keyword>
<dbReference type="PROSITE" id="PS00455">
    <property type="entry name" value="AMP_BINDING"/>
    <property type="match status" value="2"/>
</dbReference>
<dbReference type="PROSITE" id="PS50075">
    <property type="entry name" value="CARRIER"/>
    <property type="match status" value="2"/>
</dbReference>
<dbReference type="InterPro" id="IPR036736">
    <property type="entry name" value="ACP-like_sf"/>
</dbReference>
<evidence type="ECO:0000313" key="7">
    <source>
        <dbReference type="Proteomes" id="UP001524478"/>
    </source>
</evidence>
<dbReference type="Gene3D" id="3.30.559.10">
    <property type="entry name" value="Chloramphenicol acetyltransferase-like domain"/>
    <property type="match status" value="2"/>
</dbReference>
<dbReference type="InterPro" id="IPR023213">
    <property type="entry name" value="CAT-like_dom_sf"/>
</dbReference>
<dbReference type="NCBIfam" id="NF003417">
    <property type="entry name" value="PRK04813.1"/>
    <property type="match status" value="2"/>
</dbReference>
<dbReference type="NCBIfam" id="TIGR01733">
    <property type="entry name" value="AA-adenyl-dom"/>
    <property type="match status" value="2"/>
</dbReference>
<dbReference type="Pfam" id="PF13193">
    <property type="entry name" value="AMP-binding_C"/>
    <property type="match status" value="2"/>
</dbReference>
<dbReference type="InterPro" id="IPR001242">
    <property type="entry name" value="Condensation_dom"/>
</dbReference>
<dbReference type="SUPFAM" id="SSF56801">
    <property type="entry name" value="Acetyl-CoA synthetase-like"/>
    <property type="match status" value="2"/>
</dbReference>
<dbReference type="Pfam" id="PF00501">
    <property type="entry name" value="AMP-binding"/>
    <property type="match status" value="2"/>
</dbReference>
<dbReference type="Gene3D" id="3.30.559.30">
    <property type="entry name" value="Nonribosomal peptide synthetase, condensation domain"/>
    <property type="match status" value="3"/>
</dbReference>
<dbReference type="PANTHER" id="PTHR45527:SF1">
    <property type="entry name" value="FATTY ACID SYNTHASE"/>
    <property type="match status" value="1"/>
</dbReference>
<dbReference type="InterPro" id="IPR025110">
    <property type="entry name" value="AMP-bd_C"/>
</dbReference>
<evidence type="ECO:0000313" key="6">
    <source>
        <dbReference type="EMBL" id="MCQ4921644.1"/>
    </source>
</evidence>
<dbReference type="InterPro" id="IPR009081">
    <property type="entry name" value="PP-bd_ACP"/>
</dbReference>
<dbReference type="EMBL" id="JANGAC010000001">
    <property type="protein sequence ID" value="MCQ4921644.1"/>
    <property type="molecule type" value="Genomic_DNA"/>
</dbReference>
<organism evidence="6 7">
    <name type="scientific">Tissierella carlieri</name>
    <dbReference type="NCBI Taxonomy" id="689904"/>
    <lineage>
        <taxon>Bacteria</taxon>
        <taxon>Bacillati</taxon>
        <taxon>Bacillota</taxon>
        <taxon>Tissierellia</taxon>
        <taxon>Tissierellales</taxon>
        <taxon>Tissierellaceae</taxon>
        <taxon>Tissierella</taxon>
    </lineage>
</organism>
<dbReference type="Gene3D" id="2.30.38.10">
    <property type="entry name" value="Luciferase, Domain 3"/>
    <property type="match status" value="2"/>
</dbReference>
<dbReference type="Gene3D" id="3.30.300.30">
    <property type="match status" value="2"/>
</dbReference>
<keyword evidence="2" id="KW-0596">Phosphopantetheine</keyword>
<dbReference type="InterPro" id="IPR006162">
    <property type="entry name" value="Ppantetheine_attach_site"/>
</dbReference>
<evidence type="ECO:0000256" key="2">
    <source>
        <dbReference type="ARBA" id="ARBA00022450"/>
    </source>
</evidence>
<dbReference type="PANTHER" id="PTHR45527">
    <property type="entry name" value="NONRIBOSOMAL PEPTIDE SYNTHETASE"/>
    <property type="match status" value="1"/>
</dbReference>
<dbReference type="CDD" id="cd19531">
    <property type="entry name" value="LCL_NRPS-like"/>
    <property type="match status" value="2"/>
</dbReference>
<sequence>MNEIQLNIILSSFSYPEMKKYWMNTLDHDIYIYDESFHFYDDNTDKGYKRMGFEFDHAYSAKLVENSEDEESVFAWLMTCMSALLYRYISNKRLYITTPIYEDLRSNDTLNNRVLFSPRINGDEESFSSLYFQIKQLEHDVYFNQHYPIDKIVENLNWNIQGKDLLRVGCEYNGIHKPFSVEEEQFNIIFSFEREDNIVKGEIIYREALFSETQIKDIYNSFANLLNEMLENPHVLICNASMVDDDSRYRYMQYINNSSADYDVEKTVVELFEEQLINNKYNIAIEEDGRQYSYYELYQRSNNIARELKNRNVMFGDTIGIKSENNVDAIASIIGIMKMGGNYLPLDGSNPLQRITKILKKSNVKTVLTDTSLEKLDIEIDVVNFNEIAQANEEVIGNESRWNSAAYVIYTSGSSGEPKGVKVLHKNLTNYVVWAAKQYNNGKPCNMPLFTSLAFDLTATSIFLPLITGGQILINNKGDKANAICRIVEEDKVNLIKLTPVHLEILARTNSYSEKIQSFIVGGEELKREAVERIRNKFDGVEIYNEYGPTEATIGCMVHRYDPERDKQSTVPIGRAAHNTRIYLLDEKLRLVAPGVEGEIYIAGGGVTSGYVDNEQETIKHFLPDILNENEVMYKTGDIGKWSTDGPIEYLGRKDNQIKIRGYRVETGEIENLLMKYDGIRQAVVVDKERKSGDKILCAYIECGSDKDDEGIMEYLKSNLADYMLPAYIQRVDNLPVTANGKIDRRFLQNMELEEEYDLKKEQPKNEMEQILMDIWQEVLEHSDFGVNDSFFEVGGNSFSAIYASSKINSQFNIETDFQDFFMYSTIRTFAKVLKSKRKPKSEIIPKAEVKDHYKASSGQKRMYALNYLTGESTTYNCPYAYQIKGAFNEDIFYDCYCKLLEKHDSLRTSFVIQDGEVIQTIHSNVTPDYSFIDYMKMSNNYDKIEHLEEVVKSIIADFVKPFRLQKAPLFRMKVIKISNDLFIMMVDIHHIICDAVSMSILLQDFADLINGKQLQKPLYQYYDYSEWQNSLIENGKLEKQERFWLELFKNEIPVLNMPTDFSRPPKQTFKGNTITRNMDHLLTEQLCDLARKYNCTLYMVIMSIYSIVLHKYSGQDDFIIGTAVAGRQETELYDIVGLFINTLPMRVGVNYNNTFEEHLHQVKEMAIQAFSNQDYQIEELIKNIKVPVDVSRNALYSTMFTMQNAKMTKQVENLDITPLNIPLDISRVDINIMATETEQGIEFVLQFCDDLFLEESMQLLLDRLFYAANEVSHNHSLLIKNIKLFNDKKTLEANYTHNFQTQCSSNTVIDVFAQRVQQQPNEIAIEYKNTKYTYSQLNDISDRIAYYLIDQGVNPADNVVIYSSVNCPENIFMIFGIIKAGACYVVVDANSPESRLSYILDDSKAHYVFSDLDKQYIFHNFPVVLLSIKDAIQFECKEPFKLPLVSIEDTAYVLYTSGTTGYPKGVMVSHRGLINYVTWAGKTYFEDCKYRMPLFTSLCFDLTCTSIYVPLIFGGQVVVFYEGEINAFLVRRIASEAKVDVIKLTPTHLRLLEDMDLHSSHIKKIIVGGEDFPRDLADKIMKCFGSNKIEIYNEYGPTEATIGCMVHHYDRVKDTGDSVPIGAPIDNLDIYILDEHKQIIPSGIVGEIYIAGEGVAKGYISQEELTERSFVDDPFKPGQKMYKTGDLAKRMNNGLITFMGRKDNQIKIRGYRIEISEIEECLLRFDMVKQAAVISCEDYEDHITLHAFIEPDNTEYEPEVWEVREYLREQLPEYMIPAYIHLLDKIPVTTNGKIDRSYLRKMEINPLNEEDFIKPSTYEEKMIYKVWQEVLNLEEISIDANFFEVGGDSLKIMKLSSLIQSQYKVDIELVELFSHPTIEEMARLLHIAVPSSIQSIESAGEKEFYLASSSQKRMYILSSIDANSTIYNCPSVLEFDNIIDFNQLQKSVNALIERHEALRTSFHLVDGLIMQKITPAITLDIEYEELEDNLERNDNIERIFKKFLKPFKLDQCPLVRVKLIQIGDSSSVLMVDLHHIISDGVSISLLIKDLMSLYKDESLSRIKLMYKDFSEWQSHMIESGQLEKQKLYWENKLKNIEPVNFPTDYPRSANMKIEGKLLRVEIDELFTKKLKELASKNNVSLYMLLLSAFYVFIYKYTNKEDLIVGTVISGRNHPDLYNVVGVFINTLVMRNKLSGEISFLEFIQEVRRTAIEAYENQDFPFELLNDIIKLPKQGGRNSLFDVMFSLQNMEITELQLGEINSQDFIVDFNTTHLDLNFMMHEWKGCLILAVEFNTNLYKEITIRQMMKHYQRILDIIVGNSNILISDIDILSRPGQYQNK</sequence>
<protein>
    <submittedName>
        <fullName evidence="6">Amino acid adenylation domain-containing protein</fullName>
    </submittedName>
</protein>
<evidence type="ECO:0000256" key="4">
    <source>
        <dbReference type="ARBA" id="ARBA00023194"/>
    </source>
</evidence>
<name>A0ABT1S5B1_9FIRM</name>
<dbReference type="InterPro" id="IPR020806">
    <property type="entry name" value="PKS_PP-bd"/>
</dbReference>
<keyword evidence="3" id="KW-0597">Phosphoprotein</keyword>
<evidence type="ECO:0000256" key="1">
    <source>
        <dbReference type="ARBA" id="ARBA00001957"/>
    </source>
</evidence>
<dbReference type="InterPro" id="IPR045851">
    <property type="entry name" value="AMP-bd_C_sf"/>
</dbReference>
<comment type="cofactor">
    <cofactor evidence="1">
        <name>pantetheine 4'-phosphate</name>
        <dbReference type="ChEBI" id="CHEBI:47942"/>
    </cofactor>
</comment>
<dbReference type="InterPro" id="IPR010071">
    <property type="entry name" value="AA_adenyl_dom"/>
</dbReference>
<proteinExistence type="predicted"/>
<dbReference type="Gene3D" id="3.40.50.980">
    <property type="match status" value="4"/>
</dbReference>
<dbReference type="InterPro" id="IPR000873">
    <property type="entry name" value="AMP-dep_synth/lig_dom"/>
</dbReference>
<reference evidence="6 7" key="1">
    <citation type="submission" date="2022-06" db="EMBL/GenBank/DDBJ databases">
        <title>Isolation of gut microbiota from human fecal samples.</title>
        <authorList>
            <person name="Pamer E.G."/>
            <person name="Barat B."/>
            <person name="Waligurski E."/>
            <person name="Medina S."/>
            <person name="Paddock L."/>
            <person name="Mostad J."/>
        </authorList>
    </citation>
    <scope>NUCLEOTIDE SEQUENCE [LARGE SCALE GENOMIC DNA]</scope>
    <source>
        <strain evidence="6 7">DFI.7.95</strain>
    </source>
</reference>
<feature type="domain" description="Carrier" evidence="5">
    <location>
        <begin position="763"/>
        <end position="838"/>
    </location>
</feature>
<keyword evidence="4" id="KW-0045">Antibiotic biosynthesis</keyword>
<dbReference type="CDD" id="cd05930">
    <property type="entry name" value="A_NRPS"/>
    <property type="match status" value="1"/>
</dbReference>
<dbReference type="Pfam" id="PF00550">
    <property type="entry name" value="PP-binding"/>
    <property type="match status" value="2"/>
</dbReference>
<gene>
    <name evidence="6" type="ORF">NE686_00985</name>
</gene>
<dbReference type="InterPro" id="IPR020845">
    <property type="entry name" value="AMP-binding_CS"/>
</dbReference>
<dbReference type="Proteomes" id="UP001524478">
    <property type="component" value="Unassembled WGS sequence"/>
</dbReference>
<dbReference type="SUPFAM" id="SSF47336">
    <property type="entry name" value="ACP-like"/>
    <property type="match status" value="2"/>
</dbReference>
<dbReference type="PROSITE" id="PS00012">
    <property type="entry name" value="PHOSPHOPANTETHEINE"/>
    <property type="match status" value="1"/>
</dbReference>
<dbReference type="Gene3D" id="1.10.1200.10">
    <property type="entry name" value="ACP-like"/>
    <property type="match status" value="2"/>
</dbReference>